<accession>A0A4V6XVK9</accession>
<reference evidence="1 2" key="2">
    <citation type="journal article" date="2019" name="G3 (Bethesda)">
        <title>Hybrid Assembly of the Genome of the Entomopathogenic Nematode Steinernema carpocapsae Identifies the X-Chromosome.</title>
        <authorList>
            <person name="Serra L."/>
            <person name="Macchietto M."/>
            <person name="Macias-Munoz A."/>
            <person name="McGill C.J."/>
            <person name="Rodriguez I.M."/>
            <person name="Rodriguez B."/>
            <person name="Murad R."/>
            <person name="Mortazavi A."/>
        </authorList>
    </citation>
    <scope>NUCLEOTIDE SEQUENCE [LARGE SCALE GENOMIC DNA]</scope>
    <source>
        <strain evidence="1 2">ALL</strain>
    </source>
</reference>
<name>A0A4V6XVK9_STECR</name>
<reference evidence="1 2" key="1">
    <citation type="journal article" date="2015" name="Genome Biol.">
        <title>Comparative genomics of Steinernema reveals deeply conserved gene regulatory networks.</title>
        <authorList>
            <person name="Dillman A.R."/>
            <person name="Macchietto M."/>
            <person name="Porter C.F."/>
            <person name="Rogers A."/>
            <person name="Williams B."/>
            <person name="Antoshechkin I."/>
            <person name="Lee M.M."/>
            <person name="Goodwin Z."/>
            <person name="Lu X."/>
            <person name="Lewis E.E."/>
            <person name="Goodrich-Blair H."/>
            <person name="Stock S.P."/>
            <person name="Adams B.J."/>
            <person name="Sternberg P.W."/>
            <person name="Mortazavi A."/>
        </authorList>
    </citation>
    <scope>NUCLEOTIDE SEQUENCE [LARGE SCALE GENOMIC DNA]</scope>
    <source>
        <strain evidence="1 2">ALL</strain>
    </source>
</reference>
<proteinExistence type="predicted"/>
<dbReference type="EMBL" id="AZBU02000013">
    <property type="protein sequence ID" value="TKR58865.1"/>
    <property type="molecule type" value="Genomic_DNA"/>
</dbReference>
<keyword evidence="2" id="KW-1185">Reference proteome</keyword>
<evidence type="ECO:0000313" key="1">
    <source>
        <dbReference type="EMBL" id="TKR58865.1"/>
    </source>
</evidence>
<sequence length="98" mass="10775">MALTASHSHNLLFQLLECNYKHLSSLTLSADIFRATHSKLVLVGSSQQRRSNGIIKHSRRGESGWTSLTPAAISAGPTLHPKRYVENAMKHNKSALTP</sequence>
<dbReference type="Proteomes" id="UP000298663">
    <property type="component" value="Unassembled WGS sequence"/>
</dbReference>
<organism evidence="1 2">
    <name type="scientific">Steinernema carpocapsae</name>
    <name type="common">Entomopathogenic nematode</name>
    <dbReference type="NCBI Taxonomy" id="34508"/>
    <lineage>
        <taxon>Eukaryota</taxon>
        <taxon>Metazoa</taxon>
        <taxon>Ecdysozoa</taxon>
        <taxon>Nematoda</taxon>
        <taxon>Chromadorea</taxon>
        <taxon>Rhabditida</taxon>
        <taxon>Tylenchina</taxon>
        <taxon>Panagrolaimomorpha</taxon>
        <taxon>Strongyloidoidea</taxon>
        <taxon>Steinernematidae</taxon>
        <taxon>Steinernema</taxon>
    </lineage>
</organism>
<comment type="caution">
    <text evidence="1">The sequence shown here is derived from an EMBL/GenBank/DDBJ whole genome shotgun (WGS) entry which is preliminary data.</text>
</comment>
<protein>
    <submittedName>
        <fullName evidence="1">Uncharacterized protein</fullName>
    </submittedName>
</protein>
<gene>
    <name evidence="1" type="ORF">L596_030254</name>
</gene>
<evidence type="ECO:0000313" key="2">
    <source>
        <dbReference type="Proteomes" id="UP000298663"/>
    </source>
</evidence>
<dbReference type="AlphaFoldDB" id="A0A4V6XVK9"/>